<keyword evidence="2" id="KW-1185">Reference proteome</keyword>
<accession>A0ACD5BPT3</accession>
<organism evidence="1 2">
    <name type="scientific">Amycolatopsis coloradensis</name>
    <dbReference type="NCBI Taxonomy" id="76021"/>
    <lineage>
        <taxon>Bacteria</taxon>
        <taxon>Bacillati</taxon>
        <taxon>Actinomycetota</taxon>
        <taxon>Actinomycetes</taxon>
        <taxon>Pseudonocardiales</taxon>
        <taxon>Pseudonocardiaceae</taxon>
        <taxon>Amycolatopsis</taxon>
    </lineage>
</organism>
<proteinExistence type="predicted"/>
<evidence type="ECO:0000313" key="1">
    <source>
        <dbReference type="EMBL" id="WYW21310.1"/>
    </source>
</evidence>
<dbReference type="EMBL" id="CP150484">
    <property type="protein sequence ID" value="WYW21310.1"/>
    <property type="molecule type" value="Genomic_DNA"/>
</dbReference>
<gene>
    <name evidence="1" type="ORF">LCL61_37790</name>
</gene>
<sequence length="80" mass="9159">MSRERERLRGLTARWRWRGGTLALIWTLITLGLATMLWASGFRAWPVYLTAVPGAVVSVLLWIGVARTRRRRVVEKQPNG</sequence>
<reference evidence="1" key="1">
    <citation type="submission" date="2023-10" db="EMBL/GenBank/DDBJ databases">
        <title>Whole genome sequencing of actinobacterial strain Amycolatopsis sp. (BCA-696) identifies the underlying plant growth-promoting genes.</title>
        <authorList>
            <person name="Gandham P."/>
            <person name="Vadla N."/>
            <person name="Saji A."/>
            <person name="Srinivas V."/>
            <person name="Ruperao P."/>
            <person name="Selvanayagam S."/>
            <person name="Saxena R.K."/>
            <person name="Rathore A."/>
            <person name="Gopalakrishnan S."/>
            <person name="Thakur V."/>
        </authorList>
    </citation>
    <scope>NUCLEOTIDE SEQUENCE</scope>
    <source>
        <strain evidence="1">BCA-696</strain>
    </source>
</reference>
<protein>
    <submittedName>
        <fullName evidence="1">Uncharacterized protein</fullName>
    </submittedName>
</protein>
<dbReference type="Proteomes" id="UP001456344">
    <property type="component" value="Chromosome"/>
</dbReference>
<evidence type="ECO:0000313" key="2">
    <source>
        <dbReference type="Proteomes" id="UP001456344"/>
    </source>
</evidence>
<name>A0ACD5BPT3_9PSEU</name>